<keyword evidence="1" id="KW-0812">Transmembrane</keyword>
<dbReference type="InterPro" id="IPR055966">
    <property type="entry name" value="DUF7544"/>
</dbReference>
<feature type="transmembrane region" description="Helical" evidence="1">
    <location>
        <begin position="20"/>
        <end position="41"/>
    </location>
</feature>
<dbReference type="AlphaFoldDB" id="A0A934K501"/>
<dbReference type="Proteomes" id="UP000612893">
    <property type="component" value="Unassembled WGS sequence"/>
</dbReference>
<name>A0A934K501_9BACT</name>
<evidence type="ECO:0000256" key="1">
    <source>
        <dbReference type="SAM" id="Phobius"/>
    </source>
</evidence>
<dbReference type="RefSeq" id="WP_338202214.1">
    <property type="nucleotide sequence ID" value="NZ_JAEKNR010000136.1"/>
</dbReference>
<feature type="transmembrane region" description="Helical" evidence="1">
    <location>
        <begin position="73"/>
        <end position="93"/>
    </location>
</feature>
<protein>
    <recommendedName>
        <fullName evidence="4">Glycerophosphoryl diester phosphodiesterase membrane domain-containing protein</fullName>
    </recommendedName>
</protein>
<dbReference type="Pfam" id="PF24400">
    <property type="entry name" value="DUF7544"/>
    <property type="match status" value="1"/>
</dbReference>
<keyword evidence="3" id="KW-1185">Reference proteome</keyword>
<reference evidence="2" key="1">
    <citation type="submission" date="2020-10" db="EMBL/GenBank/DDBJ databases">
        <title>Ca. Dormibacterota MAGs.</title>
        <authorList>
            <person name="Montgomery K."/>
        </authorList>
    </citation>
    <scope>NUCLEOTIDE SEQUENCE [LARGE SCALE GENOMIC DNA]</scope>
    <source>
        <strain evidence="2">SC8812_S17_10</strain>
    </source>
</reference>
<gene>
    <name evidence="2" type="ORF">JF922_12810</name>
</gene>
<evidence type="ECO:0000313" key="3">
    <source>
        <dbReference type="Proteomes" id="UP000612893"/>
    </source>
</evidence>
<feature type="transmembrane region" description="Helical" evidence="1">
    <location>
        <begin position="277"/>
        <end position="301"/>
    </location>
</feature>
<feature type="transmembrane region" description="Helical" evidence="1">
    <location>
        <begin position="167"/>
        <end position="194"/>
    </location>
</feature>
<evidence type="ECO:0008006" key="4">
    <source>
        <dbReference type="Google" id="ProtNLM"/>
    </source>
</evidence>
<keyword evidence="1" id="KW-0472">Membrane</keyword>
<keyword evidence="1" id="KW-1133">Transmembrane helix</keyword>
<comment type="caution">
    <text evidence="2">The sequence shown here is derived from an EMBL/GenBank/DDBJ whole genome shotgun (WGS) entry which is preliminary data.</text>
</comment>
<sequence>MRYGEVVQRSLLVFWRYRYLWLLGALGGGESVGGGFGNFGVAGQGPGGPSDTGTGSLPDQLSTQFGQWFLTDLPLLAALLALLALFGVVYFFLSCVSVGATVRAAAEHDAERPFGLGLAWRAGRQSFLPILGLRLLGVLIALPAVALVAGLVALATISEINGSGDGIVTAALAAVIVVPLLGLAALLLGVAWTLATRSIVLEQQGVRGALRRAFGQLSRQPGRVALLWLITLGAGIFSGLAAGIAAGVLLLPFVAILAATYAAAGVDAALSPGAVMLLFYVVAVVFLNGAVGSFLTTYWTVAFRRLDQEPKAAVPAPAGSV</sequence>
<organism evidence="2 3">
    <name type="scientific">Candidatus Nephthysia bennettiae</name>
    <dbReference type="NCBI Taxonomy" id="3127016"/>
    <lineage>
        <taxon>Bacteria</taxon>
        <taxon>Bacillati</taxon>
        <taxon>Candidatus Dormiibacterota</taxon>
        <taxon>Candidatus Dormibacteria</taxon>
        <taxon>Candidatus Dormibacterales</taxon>
        <taxon>Candidatus Dormibacteraceae</taxon>
        <taxon>Candidatus Nephthysia</taxon>
    </lineage>
</organism>
<feature type="transmembrane region" description="Helical" evidence="1">
    <location>
        <begin position="226"/>
        <end position="257"/>
    </location>
</feature>
<feature type="transmembrane region" description="Helical" evidence="1">
    <location>
        <begin position="131"/>
        <end position="155"/>
    </location>
</feature>
<proteinExistence type="predicted"/>
<evidence type="ECO:0000313" key="2">
    <source>
        <dbReference type="EMBL" id="MBJ7598949.1"/>
    </source>
</evidence>
<accession>A0A934K501</accession>
<dbReference type="EMBL" id="JAEKNR010000136">
    <property type="protein sequence ID" value="MBJ7598949.1"/>
    <property type="molecule type" value="Genomic_DNA"/>
</dbReference>